<dbReference type="GO" id="GO:0006065">
    <property type="term" value="P:UDP-glucuronate biosynthetic process"/>
    <property type="evidence" value="ECO:0007669"/>
    <property type="project" value="UniProtKB-UniPathway"/>
</dbReference>
<evidence type="ECO:0000256" key="10">
    <source>
        <dbReference type="PIRSR" id="PIRSR500134-3"/>
    </source>
</evidence>
<dbReference type="EMBL" id="SUPK01000002">
    <property type="protein sequence ID" value="TJY43092.1"/>
    <property type="molecule type" value="Genomic_DNA"/>
</dbReference>
<keyword evidence="4 7" id="KW-0560">Oxidoreductase</keyword>
<dbReference type="InterPro" id="IPR036220">
    <property type="entry name" value="UDP-Glc/GDP-Man_DH_C_sf"/>
</dbReference>
<keyword evidence="5 7" id="KW-0520">NAD</keyword>
<dbReference type="GO" id="GO:0051287">
    <property type="term" value="F:NAD binding"/>
    <property type="evidence" value="ECO:0007669"/>
    <property type="project" value="InterPro"/>
</dbReference>
<dbReference type="Pfam" id="PF03721">
    <property type="entry name" value="UDPG_MGDP_dh_N"/>
    <property type="match status" value="1"/>
</dbReference>
<dbReference type="EC" id="1.1.1.22" evidence="3 7"/>
<dbReference type="GO" id="GO:0003979">
    <property type="term" value="F:UDP-glucose 6-dehydrogenase activity"/>
    <property type="evidence" value="ECO:0007669"/>
    <property type="project" value="UniProtKB-EC"/>
</dbReference>
<accession>A0A4U0FI23</accession>
<dbReference type="RefSeq" id="WP_136776457.1">
    <property type="nucleotide sequence ID" value="NZ_SUPK01000002.1"/>
</dbReference>
<dbReference type="UniPathway" id="UPA00038">
    <property type="reaction ID" value="UER00491"/>
</dbReference>
<dbReference type="NCBIfam" id="TIGR03026">
    <property type="entry name" value="NDP-sugDHase"/>
    <property type="match status" value="1"/>
</dbReference>
<feature type="binding site" evidence="10">
    <location>
        <position position="84"/>
    </location>
    <ligand>
        <name>NAD(+)</name>
        <dbReference type="ChEBI" id="CHEBI:57540"/>
    </ligand>
</feature>
<feature type="binding site" evidence="10">
    <location>
        <position position="30"/>
    </location>
    <ligand>
        <name>NAD(+)</name>
        <dbReference type="ChEBI" id="CHEBI:57540"/>
    </ligand>
</feature>
<feature type="binding site" evidence="9">
    <location>
        <begin position="154"/>
        <end position="157"/>
    </location>
    <ligand>
        <name>substrate</name>
    </ligand>
</feature>
<name>A0A4U0FI23_9BACL</name>
<feature type="active site" description="Nucleophile" evidence="8">
    <location>
        <position position="283"/>
    </location>
</feature>
<feature type="binding site" evidence="9">
    <location>
        <position position="227"/>
    </location>
    <ligand>
        <name>substrate</name>
    </ligand>
</feature>
<evidence type="ECO:0000256" key="5">
    <source>
        <dbReference type="ARBA" id="ARBA00023027"/>
    </source>
</evidence>
<dbReference type="AlphaFoldDB" id="A0A4U0FI23"/>
<evidence type="ECO:0000256" key="7">
    <source>
        <dbReference type="PIRNR" id="PIRNR000124"/>
    </source>
</evidence>
<evidence type="ECO:0000256" key="2">
    <source>
        <dbReference type="ARBA" id="ARBA00006601"/>
    </source>
</evidence>
<evidence type="ECO:0000259" key="11">
    <source>
        <dbReference type="SMART" id="SM00984"/>
    </source>
</evidence>
<dbReference type="InterPro" id="IPR001732">
    <property type="entry name" value="UDP-Glc/GDP-Man_DH_N"/>
</dbReference>
<dbReference type="Gene3D" id="3.40.50.720">
    <property type="entry name" value="NAD(P)-binding Rossmann-like Domain"/>
    <property type="match status" value="2"/>
</dbReference>
<dbReference type="SUPFAM" id="SSF48179">
    <property type="entry name" value="6-phosphogluconate dehydrogenase C-terminal domain-like"/>
    <property type="match status" value="1"/>
</dbReference>
<evidence type="ECO:0000256" key="6">
    <source>
        <dbReference type="ARBA" id="ARBA00047473"/>
    </source>
</evidence>
<organism evidence="12 13">
    <name type="scientific">Cohnella pontilimi</name>
    <dbReference type="NCBI Taxonomy" id="2564100"/>
    <lineage>
        <taxon>Bacteria</taxon>
        <taxon>Bacillati</taxon>
        <taxon>Bacillota</taxon>
        <taxon>Bacilli</taxon>
        <taxon>Bacillales</taxon>
        <taxon>Paenibacillaceae</taxon>
        <taxon>Cohnella</taxon>
    </lineage>
</organism>
<dbReference type="InterPro" id="IPR036291">
    <property type="entry name" value="NAD(P)-bd_dom_sf"/>
</dbReference>
<reference evidence="12 13" key="1">
    <citation type="submission" date="2019-04" db="EMBL/GenBank/DDBJ databases">
        <title>Cohnella sp. nov., isolated from soil.</title>
        <authorList>
            <person name="Kim W."/>
        </authorList>
    </citation>
    <scope>NUCLEOTIDE SEQUENCE [LARGE SCALE GENOMIC DNA]</scope>
    <source>
        <strain evidence="12 13">CAU 1483</strain>
    </source>
</reference>
<feature type="binding site" evidence="10">
    <location>
        <position position="35"/>
    </location>
    <ligand>
        <name>NAD(+)</name>
        <dbReference type="ChEBI" id="CHEBI:57540"/>
    </ligand>
</feature>
<feature type="binding site" evidence="9">
    <location>
        <begin position="272"/>
        <end position="276"/>
    </location>
    <ligand>
        <name>substrate</name>
    </ligand>
</feature>
<dbReference type="OrthoDB" id="9803238at2"/>
<dbReference type="InterPro" id="IPR008927">
    <property type="entry name" value="6-PGluconate_DH-like_C_sf"/>
</dbReference>
<dbReference type="PIRSF" id="PIRSF000124">
    <property type="entry name" value="UDPglc_GDPman_dh"/>
    <property type="match status" value="1"/>
</dbReference>
<sequence length="454" mass="49875">MNVACIGAGYVGSVTAAALAVLGHAVTIIDIDEMKLDNIRNGKSPIYEPGLEELIRKTAGQTLSVDTQYESVGGADVVFICVGTPSKADMSADLTFVKAAAARIGKHLNPERYTLIVMKSTVPVGTTDMVTSILEEVSGLQAGLQFETVSNPEFLREGYAVEDVFYPDRIVVGSESVKAEAVMKALYLSMLTRDVYESLRELLPPVPEGRPEPVWLRTTPTSAELIKYASNAFLAVKISYINEMARLCDRLGSDITEVAAGMGLDSRIGNKFLQVSSGWSGSCFPKDTAELLATARKYDCDLQIVTAAVRANHEMHIYCVKKVQSKLKSLQGKRIGVLGLTFKPNTDDARKSQAEVIIRELCELGSHVKAHDPHGAAMFRSLNPDLPVEYCDEPERLADKADALILLTHWDCYLTLDWANLIRKMRTPYVLDTRNALHRDEMLSFGYDYEGLGI</sequence>
<evidence type="ECO:0000256" key="1">
    <source>
        <dbReference type="ARBA" id="ARBA00004701"/>
    </source>
</evidence>
<feature type="domain" description="UDP-glucose/GDP-mannose dehydrogenase C-terminal" evidence="11">
    <location>
        <begin position="336"/>
        <end position="439"/>
    </location>
</feature>
<feature type="binding site" evidence="10">
    <location>
        <position position="350"/>
    </location>
    <ligand>
        <name>NAD(+)</name>
        <dbReference type="ChEBI" id="CHEBI:57540"/>
    </ligand>
</feature>
<dbReference type="SUPFAM" id="SSF52413">
    <property type="entry name" value="UDP-glucose/GDP-mannose dehydrogenase C-terminal domain"/>
    <property type="match status" value="1"/>
</dbReference>
<dbReference type="SMART" id="SM00984">
    <property type="entry name" value="UDPG_MGDP_dh_C"/>
    <property type="match status" value="1"/>
</dbReference>
<comment type="pathway">
    <text evidence="1">Nucleotide-sugar biosynthesis; UDP-alpha-D-glucuronate biosynthesis; UDP-alpha-D-glucuronate from UDP-alpha-D-glucose: step 1/1.</text>
</comment>
<comment type="catalytic activity">
    <reaction evidence="6 7">
        <text>UDP-alpha-D-glucose + 2 NAD(+) + H2O = UDP-alpha-D-glucuronate + 2 NADH + 3 H(+)</text>
        <dbReference type="Rhea" id="RHEA:23596"/>
        <dbReference type="ChEBI" id="CHEBI:15377"/>
        <dbReference type="ChEBI" id="CHEBI:15378"/>
        <dbReference type="ChEBI" id="CHEBI:57540"/>
        <dbReference type="ChEBI" id="CHEBI:57945"/>
        <dbReference type="ChEBI" id="CHEBI:58052"/>
        <dbReference type="ChEBI" id="CHEBI:58885"/>
        <dbReference type="EC" id="1.1.1.22"/>
    </reaction>
</comment>
<evidence type="ECO:0000256" key="9">
    <source>
        <dbReference type="PIRSR" id="PIRSR500134-2"/>
    </source>
</evidence>
<dbReference type="PANTHER" id="PTHR43750:SF3">
    <property type="entry name" value="UDP-GLUCOSE 6-DEHYDROGENASE TUAD"/>
    <property type="match status" value="1"/>
</dbReference>
<comment type="caution">
    <text evidence="12">The sequence shown here is derived from an EMBL/GenBank/DDBJ whole genome shotgun (WGS) entry which is preliminary data.</text>
</comment>
<dbReference type="InterPro" id="IPR017476">
    <property type="entry name" value="UDP-Glc/GDP-Man"/>
</dbReference>
<comment type="similarity">
    <text evidence="2 7">Belongs to the UDP-glucose/GDP-mannose dehydrogenase family.</text>
</comment>
<dbReference type="InterPro" id="IPR028357">
    <property type="entry name" value="UDPglc_DH_bac"/>
</dbReference>
<dbReference type="Proteomes" id="UP000309673">
    <property type="component" value="Unassembled WGS sequence"/>
</dbReference>
<keyword evidence="13" id="KW-1185">Reference proteome</keyword>
<dbReference type="InterPro" id="IPR014027">
    <property type="entry name" value="UDP-Glc/GDP-Man_DH_C"/>
</dbReference>
<dbReference type="InterPro" id="IPR014026">
    <property type="entry name" value="UDP-Glc/GDP-Man_DH_dimer"/>
</dbReference>
<protein>
    <recommendedName>
        <fullName evidence="3 7">UDP-glucose 6-dehydrogenase</fullName>
        <ecNumber evidence="3 7">1.1.1.22</ecNumber>
    </recommendedName>
</protein>
<feature type="binding site" evidence="9">
    <location>
        <position position="343"/>
    </location>
    <ligand>
        <name>substrate</name>
    </ligand>
</feature>
<dbReference type="PANTHER" id="PTHR43750">
    <property type="entry name" value="UDP-GLUCOSE 6-DEHYDROGENASE TUAD"/>
    <property type="match status" value="1"/>
</dbReference>
<evidence type="ECO:0000256" key="4">
    <source>
        <dbReference type="ARBA" id="ARBA00023002"/>
    </source>
</evidence>
<proteinExistence type="inferred from homology"/>
<dbReference type="PIRSF" id="PIRSF500134">
    <property type="entry name" value="UDPglc_DH_bac"/>
    <property type="match status" value="1"/>
</dbReference>
<dbReference type="Gene3D" id="1.20.5.100">
    <property type="entry name" value="Cytochrome c1, transmembrane anchor, C-terminal"/>
    <property type="match status" value="1"/>
</dbReference>
<gene>
    <name evidence="12" type="ORF">E5161_04130</name>
</gene>
<dbReference type="GO" id="GO:0000271">
    <property type="term" value="P:polysaccharide biosynthetic process"/>
    <property type="evidence" value="ECO:0007669"/>
    <property type="project" value="InterPro"/>
</dbReference>
<evidence type="ECO:0000313" key="12">
    <source>
        <dbReference type="EMBL" id="TJY43092.1"/>
    </source>
</evidence>
<evidence type="ECO:0000256" key="8">
    <source>
        <dbReference type="PIRSR" id="PIRSR500134-1"/>
    </source>
</evidence>
<feature type="binding site" evidence="10">
    <location>
        <position position="286"/>
    </location>
    <ligand>
        <name>NAD(+)</name>
        <dbReference type="ChEBI" id="CHEBI:57540"/>
    </ligand>
</feature>
<feature type="binding site" evidence="10">
    <location>
        <position position="157"/>
    </location>
    <ligand>
        <name>NAD(+)</name>
        <dbReference type="ChEBI" id="CHEBI:57540"/>
    </ligand>
</feature>
<feature type="binding site" evidence="10">
    <location>
        <position position="121"/>
    </location>
    <ligand>
        <name>NAD(+)</name>
        <dbReference type="ChEBI" id="CHEBI:57540"/>
    </ligand>
</feature>
<evidence type="ECO:0000313" key="13">
    <source>
        <dbReference type="Proteomes" id="UP000309673"/>
    </source>
</evidence>
<dbReference type="Pfam" id="PF03720">
    <property type="entry name" value="UDPG_MGDP_dh_C"/>
    <property type="match status" value="1"/>
</dbReference>
<dbReference type="SUPFAM" id="SSF51735">
    <property type="entry name" value="NAD(P)-binding Rossmann-fold domains"/>
    <property type="match status" value="1"/>
</dbReference>
<dbReference type="Pfam" id="PF00984">
    <property type="entry name" value="UDPG_MGDP_dh"/>
    <property type="match status" value="1"/>
</dbReference>
<evidence type="ECO:0000256" key="3">
    <source>
        <dbReference type="ARBA" id="ARBA00012954"/>
    </source>
</evidence>